<accession>A0A9X4AQX4</accession>
<comment type="similarity">
    <text evidence="1">Belongs to the prespore-cell-inducing factor family.</text>
</comment>
<evidence type="ECO:0000313" key="6">
    <source>
        <dbReference type="EMBL" id="MDC3981529.1"/>
    </source>
</evidence>
<dbReference type="EMBL" id="JAGTJJ010000005">
    <property type="protein sequence ID" value="MDC3981529.1"/>
    <property type="molecule type" value="Genomic_DNA"/>
</dbReference>
<dbReference type="InterPro" id="IPR051154">
    <property type="entry name" value="Prespore-cell_inducing_factor"/>
</dbReference>
<dbReference type="Proteomes" id="UP001151081">
    <property type="component" value="Unassembled WGS sequence"/>
</dbReference>
<evidence type="ECO:0000256" key="4">
    <source>
        <dbReference type="SAM" id="SignalP"/>
    </source>
</evidence>
<keyword evidence="3" id="KW-0325">Glycoprotein</keyword>
<keyword evidence="2 4" id="KW-0732">Signal</keyword>
<dbReference type="AlphaFoldDB" id="A0A9X4AQX4"/>
<name>A0A9X4AQX4_9BACT</name>
<dbReference type="NCBIfam" id="TIGR02148">
    <property type="entry name" value="Fibro_Slime"/>
    <property type="match status" value="1"/>
</dbReference>
<proteinExistence type="inferred from homology"/>
<reference evidence="6 7" key="1">
    <citation type="submission" date="2021-04" db="EMBL/GenBank/DDBJ databases">
        <title>Genome analysis of Polyangium sp.</title>
        <authorList>
            <person name="Li Y."/>
            <person name="Wang J."/>
        </authorList>
    </citation>
    <scope>NUCLEOTIDE SEQUENCE [LARGE SCALE GENOMIC DNA]</scope>
    <source>
        <strain evidence="6 7">SDU14</strain>
    </source>
</reference>
<dbReference type="InterPro" id="IPR037524">
    <property type="entry name" value="PA14/GLEYA"/>
</dbReference>
<gene>
    <name evidence="6" type="ORF">KEG57_13535</name>
</gene>
<dbReference type="InterPro" id="IPR011658">
    <property type="entry name" value="PA14_dom"/>
</dbReference>
<dbReference type="PROSITE" id="PS51820">
    <property type="entry name" value="PA14"/>
    <property type="match status" value="1"/>
</dbReference>
<comment type="caution">
    <text evidence="6">The sequence shown here is derived from an EMBL/GenBank/DDBJ whole genome shotgun (WGS) entry which is preliminary data.</text>
</comment>
<evidence type="ECO:0000256" key="2">
    <source>
        <dbReference type="ARBA" id="ARBA00022729"/>
    </source>
</evidence>
<dbReference type="InterPro" id="IPR011874">
    <property type="entry name" value="Fibro_Slime"/>
</dbReference>
<evidence type="ECO:0000313" key="7">
    <source>
        <dbReference type="Proteomes" id="UP001151081"/>
    </source>
</evidence>
<feature type="signal peptide" evidence="4">
    <location>
        <begin position="1"/>
        <end position="20"/>
    </location>
</feature>
<dbReference type="PANTHER" id="PTHR31137">
    <property type="entry name" value="PROTEIN PSIB-RELATED-RELATED"/>
    <property type="match status" value="1"/>
</dbReference>
<organism evidence="6 7">
    <name type="scientific">Polyangium jinanense</name>
    <dbReference type="NCBI Taxonomy" id="2829994"/>
    <lineage>
        <taxon>Bacteria</taxon>
        <taxon>Pseudomonadati</taxon>
        <taxon>Myxococcota</taxon>
        <taxon>Polyangia</taxon>
        <taxon>Polyangiales</taxon>
        <taxon>Polyangiaceae</taxon>
        <taxon>Polyangium</taxon>
    </lineage>
</organism>
<feature type="chain" id="PRO_5040810137" evidence="4">
    <location>
        <begin position="21"/>
        <end position="344"/>
    </location>
</feature>
<dbReference type="Pfam" id="PF07691">
    <property type="entry name" value="PA14"/>
    <property type="match status" value="1"/>
</dbReference>
<protein>
    <submittedName>
        <fullName evidence="6">Fibro-slime domain-containing protein</fullName>
    </submittedName>
</protein>
<keyword evidence="7" id="KW-1185">Reference proteome</keyword>
<evidence type="ECO:0000256" key="1">
    <source>
        <dbReference type="ARBA" id="ARBA00008709"/>
    </source>
</evidence>
<evidence type="ECO:0000259" key="5">
    <source>
        <dbReference type="PROSITE" id="PS51820"/>
    </source>
</evidence>
<sequence>MLPVRILVYAWLLSCAACSASSGGGGSGNSTGGGGSGNGGAGSGGSGGTGGDISVGVGGFNIPDAGADDAGGIIETLPAGFLATEVGGYKLGAPTSEGSGNDAGAPGGNEECGNVLVAVVRDFKGRSEAGGHPDFEGPLYGNDITKGLVEPILGADEKPVYASKCEEGNAAPPPTCPFGPETTTKANFDLWYRDTTNVNKPYLLQLWLAPQPGGLFTFQSLSFFPLDEAGWGNSGVDKAGVIRNFSFTTELHTRFQYNGGETFLFEGDDDVWVFINGHLAVDLGGLHPKGSTSVVLDASAEQLGIMKGNVYPLDLFHAERHTPESTFRIDTNLSFVDCGPEVPK</sequence>
<feature type="domain" description="PA14" evidence="5">
    <location>
        <begin position="197"/>
        <end position="344"/>
    </location>
</feature>
<evidence type="ECO:0000256" key="3">
    <source>
        <dbReference type="ARBA" id="ARBA00023180"/>
    </source>
</evidence>
<dbReference type="GO" id="GO:0005576">
    <property type="term" value="C:extracellular region"/>
    <property type="evidence" value="ECO:0007669"/>
    <property type="project" value="TreeGrafter"/>
</dbReference>